<reference evidence="3" key="1">
    <citation type="submission" date="2021-01" db="EMBL/GenBank/DDBJ databases">
        <authorList>
            <person name="Corre E."/>
            <person name="Pelletier E."/>
            <person name="Niang G."/>
            <person name="Scheremetjew M."/>
            <person name="Finn R."/>
            <person name="Kale V."/>
            <person name="Holt S."/>
            <person name="Cochrane G."/>
            <person name="Meng A."/>
            <person name="Brown T."/>
            <person name="Cohen L."/>
        </authorList>
    </citation>
    <scope>NUCLEOTIDE SEQUENCE</scope>
    <source>
        <strain evidence="3">308</strain>
    </source>
</reference>
<evidence type="ECO:0000256" key="1">
    <source>
        <dbReference type="SAM" id="Phobius"/>
    </source>
</evidence>
<keyword evidence="1" id="KW-0472">Membrane</keyword>
<dbReference type="Gene3D" id="3.40.630.30">
    <property type="match status" value="1"/>
</dbReference>
<evidence type="ECO:0000259" key="2">
    <source>
        <dbReference type="PROSITE" id="PS51186"/>
    </source>
</evidence>
<accession>A0A7S1BFT9</accession>
<proteinExistence type="predicted"/>
<dbReference type="GO" id="GO:0016747">
    <property type="term" value="F:acyltransferase activity, transferring groups other than amino-acyl groups"/>
    <property type="evidence" value="ECO:0007669"/>
    <property type="project" value="InterPro"/>
</dbReference>
<organism evidence="3">
    <name type="scientific">Corethron hystrix</name>
    <dbReference type="NCBI Taxonomy" id="216773"/>
    <lineage>
        <taxon>Eukaryota</taxon>
        <taxon>Sar</taxon>
        <taxon>Stramenopiles</taxon>
        <taxon>Ochrophyta</taxon>
        <taxon>Bacillariophyta</taxon>
        <taxon>Coscinodiscophyceae</taxon>
        <taxon>Corethrophycidae</taxon>
        <taxon>Corethrales</taxon>
        <taxon>Corethraceae</taxon>
        <taxon>Corethron</taxon>
    </lineage>
</organism>
<protein>
    <recommendedName>
        <fullName evidence="2">N-acetyltransferase domain-containing protein</fullName>
    </recommendedName>
</protein>
<feature type="transmembrane region" description="Helical" evidence="1">
    <location>
        <begin position="20"/>
        <end position="42"/>
    </location>
</feature>
<dbReference type="InterPro" id="IPR000182">
    <property type="entry name" value="GNAT_dom"/>
</dbReference>
<name>A0A7S1BFT9_9STRA</name>
<keyword evidence="1" id="KW-0812">Transmembrane</keyword>
<dbReference type="SUPFAM" id="SSF55729">
    <property type="entry name" value="Acyl-CoA N-acyltransferases (Nat)"/>
    <property type="match status" value="1"/>
</dbReference>
<dbReference type="AlphaFoldDB" id="A0A7S1BFT9"/>
<dbReference type="InterPro" id="IPR016181">
    <property type="entry name" value="Acyl_CoA_acyltransferase"/>
</dbReference>
<dbReference type="CDD" id="cd04301">
    <property type="entry name" value="NAT_SF"/>
    <property type="match status" value="1"/>
</dbReference>
<sequence length="311" mass="34757">MASIQRGLTKGQRRGGIRIAGADVPAFAFLFFTHAAVSLFMLGCSHALSPPQLFSKLPLSFLSVGKNISTFPGSYVCSTVRKSSHLNAVATKEKELSSAALLENTQILSSSPFQIREAIYSDLPQAASILVDGFYDKSFLNHAHRLGELSRLQSNFPYGDANHTMYVAFDPNETGKIIGFCDVDSRPPRVTPAAPRPYLSDLAVRVDWKRRGVATALIRKCEERSRDIWHRGCLYLRVESANERALRMYEGFDYVVEPHPVFGKGSDTTILLRRDFIEKRQDGDEIPTPREYAAIIEGREKRAGSWSLVER</sequence>
<dbReference type="Pfam" id="PF00583">
    <property type="entry name" value="Acetyltransf_1"/>
    <property type="match status" value="1"/>
</dbReference>
<dbReference type="PROSITE" id="PS51186">
    <property type="entry name" value="GNAT"/>
    <property type="match status" value="1"/>
</dbReference>
<feature type="domain" description="N-acetyltransferase" evidence="2">
    <location>
        <begin position="113"/>
        <end position="277"/>
    </location>
</feature>
<keyword evidence="1" id="KW-1133">Transmembrane helix</keyword>
<gene>
    <name evidence="3" type="ORF">CHYS00102_LOCUS10972</name>
</gene>
<evidence type="ECO:0000313" key="3">
    <source>
        <dbReference type="EMBL" id="CAD8883776.1"/>
    </source>
</evidence>
<dbReference type="EMBL" id="HBFR01015042">
    <property type="protein sequence ID" value="CAD8883776.1"/>
    <property type="molecule type" value="Transcribed_RNA"/>
</dbReference>